<evidence type="ECO:0000256" key="1">
    <source>
        <dbReference type="SAM" id="Phobius"/>
    </source>
</evidence>
<protein>
    <submittedName>
        <fullName evidence="2">Uncharacterized protein</fullName>
    </submittedName>
</protein>
<feature type="transmembrane region" description="Helical" evidence="1">
    <location>
        <begin position="412"/>
        <end position="436"/>
    </location>
</feature>
<dbReference type="InterPro" id="IPR029062">
    <property type="entry name" value="Class_I_gatase-like"/>
</dbReference>
<dbReference type="SUPFAM" id="SSF52317">
    <property type="entry name" value="Class I glutamine amidotransferase-like"/>
    <property type="match status" value="1"/>
</dbReference>
<reference evidence="2 3" key="1">
    <citation type="submission" date="2018-04" db="EMBL/GenBank/DDBJ databases">
        <title>Complete genome sequences of Streptomyces lydicus strain WYEC and characterization of antagonistic properties of biological control agents.</title>
        <authorList>
            <person name="Mariita R.M."/>
            <person name="Sello J.K."/>
        </authorList>
    </citation>
    <scope>NUCLEOTIDE SEQUENCE [LARGE SCALE GENOMIC DNA]</scope>
    <source>
        <strain evidence="2 3">WYEC 108</strain>
    </source>
</reference>
<sequence length="551" mass="58045">MSEETVWTSEYDRTSETLRWLRDKRRGHRSKRNRDLGVIGYSLVLLAGGYGTTFVYRFAKRLEDVAAHGEVLEAIRRALPAGLVLLALCLAVIAARDALWRGPVIVPGPVAAWLLSQPVDRTRVLRPYFRLTAGLAVVGGVLCAVAGGVLLRLTGLSSLGTGLAACLPAGLCLPLLAVVLALQVERRTSLGVRVRAWTPYAVLLLVVLVAQTGWAATGHRLPVLEQVELWSGPWGWAAQPVVHAAGGSASSWPVAVALLVVLTAAATLYAHAVSATVPTRQLRARAATATTVASVMWSVELRAAKLAVSEALGHNGHASRRRLPMPRSKYLVVVWRDAVALLRAPGRVGGAALWTAAAAAIAGLAASLDGGSKVAAVVMALVFGYLAVGRLAESARLEADDLRRSSWSPFRFATLMLHHAIVPAGLGAVLACMAAVPFALNGAAWALLLMPVCALPFAAASVVAAVRGPVRSELLFIGIPTPFGDLSFFVFLFWYAAPLLISVTTLSFTLEAVLTHGAGVGALACMVLVALALTAVLLLGASHLAKKLRRH</sequence>
<evidence type="ECO:0000313" key="2">
    <source>
        <dbReference type="EMBL" id="AZS69924.1"/>
    </source>
</evidence>
<feature type="transmembrane region" description="Helical" evidence="1">
    <location>
        <begin position="36"/>
        <end position="58"/>
    </location>
</feature>
<dbReference type="AlphaFoldDB" id="A0A3Q9K6G9"/>
<proteinExistence type="predicted"/>
<keyword evidence="1" id="KW-0472">Membrane</keyword>
<feature type="transmembrane region" description="Helical" evidence="1">
    <location>
        <begin position="486"/>
        <end position="508"/>
    </location>
</feature>
<accession>A0A3Q9K6G9</accession>
<dbReference type="Proteomes" id="UP000275579">
    <property type="component" value="Chromosome"/>
</dbReference>
<gene>
    <name evidence="2" type="ORF">DDE74_02220</name>
</gene>
<keyword evidence="1" id="KW-1133">Transmembrane helix</keyword>
<feature type="transmembrane region" description="Helical" evidence="1">
    <location>
        <begin position="78"/>
        <end position="95"/>
    </location>
</feature>
<dbReference type="Pfam" id="PF19814">
    <property type="entry name" value="DUF6297"/>
    <property type="match status" value="1"/>
</dbReference>
<feature type="transmembrane region" description="Helical" evidence="1">
    <location>
        <begin position="374"/>
        <end position="392"/>
    </location>
</feature>
<feature type="transmembrane region" description="Helical" evidence="1">
    <location>
        <begin position="252"/>
        <end position="273"/>
    </location>
</feature>
<organism evidence="2 3">
    <name type="scientific">Streptomyces lydicus</name>
    <dbReference type="NCBI Taxonomy" id="47763"/>
    <lineage>
        <taxon>Bacteria</taxon>
        <taxon>Bacillati</taxon>
        <taxon>Actinomycetota</taxon>
        <taxon>Actinomycetes</taxon>
        <taxon>Kitasatosporales</taxon>
        <taxon>Streptomycetaceae</taxon>
        <taxon>Streptomyces</taxon>
    </lineage>
</organism>
<evidence type="ECO:0000313" key="3">
    <source>
        <dbReference type="Proteomes" id="UP000275579"/>
    </source>
</evidence>
<feature type="transmembrane region" description="Helical" evidence="1">
    <location>
        <begin position="520"/>
        <end position="541"/>
    </location>
</feature>
<feature type="transmembrane region" description="Helical" evidence="1">
    <location>
        <begin position="159"/>
        <end position="182"/>
    </location>
</feature>
<feature type="transmembrane region" description="Helical" evidence="1">
    <location>
        <begin position="351"/>
        <end position="368"/>
    </location>
</feature>
<feature type="transmembrane region" description="Helical" evidence="1">
    <location>
        <begin position="442"/>
        <end position="466"/>
    </location>
</feature>
<dbReference type="InterPro" id="IPR046264">
    <property type="entry name" value="DUF6297"/>
</dbReference>
<name>A0A3Q9K6G9_9ACTN</name>
<feature type="transmembrane region" description="Helical" evidence="1">
    <location>
        <begin position="131"/>
        <end position="153"/>
    </location>
</feature>
<dbReference type="EMBL" id="CP029042">
    <property type="protein sequence ID" value="AZS69924.1"/>
    <property type="molecule type" value="Genomic_DNA"/>
</dbReference>
<keyword evidence="1" id="KW-0812">Transmembrane</keyword>
<feature type="transmembrane region" description="Helical" evidence="1">
    <location>
        <begin position="194"/>
        <end position="214"/>
    </location>
</feature>
<dbReference type="RefSeq" id="WP_127149156.1">
    <property type="nucleotide sequence ID" value="NZ_CP029042.1"/>
</dbReference>